<feature type="domain" description="Ferric oxidoreductase" evidence="9">
    <location>
        <begin position="57"/>
        <end position="164"/>
    </location>
</feature>
<evidence type="ECO:0000256" key="1">
    <source>
        <dbReference type="ARBA" id="ARBA00004141"/>
    </source>
</evidence>
<evidence type="ECO:0000256" key="5">
    <source>
        <dbReference type="ARBA" id="ARBA00022989"/>
    </source>
</evidence>
<dbReference type="HAMAP" id="MF_01207">
    <property type="entry name" value="MsrQ"/>
    <property type="match status" value="1"/>
</dbReference>
<feature type="transmembrane region" description="Helical" evidence="8">
    <location>
        <begin position="158"/>
        <end position="175"/>
    </location>
</feature>
<comment type="similarity">
    <text evidence="8">Belongs to the MsrQ family.</text>
</comment>
<keyword evidence="4 8" id="KW-0812">Transmembrane</keyword>
<comment type="cofactor">
    <cofactor evidence="8">
        <name>FMN</name>
        <dbReference type="ChEBI" id="CHEBI:58210"/>
    </cofactor>
    <text evidence="8">Binds 1 FMN per subunit.</text>
</comment>
<keyword evidence="11" id="KW-1185">Reference proteome</keyword>
<evidence type="ECO:0000256" key="3">
    <source>
        <dbReference type="ARBA" id="ARBA00022617"/>
    </source>
</evidence>
<dbReference type="RefSeq" id="WP_132043208.1">
    <property type="nucleotide sequence ID" value="NZ_SLTR01000011.1"/>
</dbReference>
<proteinExistence type="inferred from homology"/>
<evidence type="ECO:0000256" key="7">
    <source>
        <dbReference type="ARBA" id="ARBA00023136"/>
    </source>
</evidence>
<keyword evidence="6 8" id="KW-0408">Iron</keyword>
<comment type="caution">
    <text evidence="10">The sequence shown here is derived from an EMBL/GenBank/DDBJ whole genome shotgun (WGS) entry which is preliminary data.</text>
</comment>
<keyword evidence="8" id="KW-1003">Cell membrane</keyword>
<comment type="subcellular location">
    <subcellularLocation>
        <location evidence="8">Cell membrane</location>
        <topology evidence="8">Multi-pass membrane protein</topology>
    </subcellularLocation>
    <subcellularLocation>
        <location evidence="1">Membrane</location>
        <topology evidence="1">Multi-pass membrane protein</topology>
    </subcellularLocation>
</comment>
<keyword evidence="8" id="KW-0249">Electron transport</keyword>
<name>A0ABY2D6C6_9GAMM</name>
<organism evidence="10 11">
    <name type="scientific">Halomonas marinisediminis</name>
    <dbReference type="NCBI Taxonomy" id="2546095"/>
    <lineage>
        <taxon>Bacteria</taxon>
        <taxon>Pseudomonadati</taxon>
        <taxon>Pseudomonadota</taxon>
        <taxon>Gammaproteobacteria</taxon>
        <taxon>Oceanospirillales</taxon>
        <taxon>Halomonadaceae</taxon>
        <taxon>Halomonas</taxon>
    </lineage>
</organism>
<sequence>MAILSRLKTLPNRWQLWRLGVFLAALAPLVIWGWQVASNAAGPEPGRYLLLNIGLGALWMLLLTLSLTPLSRLTRWKGFALIRRQLGLWTLAYASLHMLSYALFILGLDWGMLGSELVKRPYIIVGMLALSGLVALGVTSNRWSMRRLGKRWKSLHRLVYGILGLVLLHFFWVVRADLGEWLLYATISALVMATRLPPVARTLPRLRYRFSRAS</sequence>
<evidence type="ECO:0000313" key="10">
    <source>
        <dbReference type="EMBL" id="TDB02327.1"/>
    </source>
</evidence>
<evidence type="ECO:0000256" key="4">
    <source>
        <dbReference type="ARBA" id="ARBA00022692"/>
    </source>
</evidence>
<dbReference type="InterPro" id="IPR013130">
    <property type="entry name" value="Fe3_Rdtase_TM_dom"/>
</dbReference>
<dbReference type="EMBL" id="SLTR01000011">
    <property type="protein sequence ID" value="TDB02327.1"/>
    <property type="molecule type" value="Genomic_DNA"/>
</dbReference>
<dbReference type="NCBIfam" id="NF003831">
    <property type="entry name" value="PRK05419.1-2"/>
    <property type="match status" value="1"/>
</dbReference>
<evidence type="ECO:0000259" key="9">
    <source>
        <dbReference type="Pfam" id="PF01794"/>
    </source>
</evidence>
<keyword evidence="8" id="KW-0288">FMN</keyword>
<keyword evidence="7 8" id="KW-0472">Membrane</keyword>
<evidence type="ECO:0000256" key="6">
    <source>
        <dbReference type="ARBA" id="ARBA00023004"/>
    </source>
</evidence>
<feature type="transmembrane region" description="Helical" evidence="8">
    <location>
        <begin position="86"/>
        <end position="108"/>
    </location>
</feature>
<feature type="transmembrane region" description="Helical" evidence="8">
    <location>
        <begin position="181"/>
        <end position="200"/>
    </location>
</feature>
<dbReference type="InterPro" id="IPR022837">
    <property type="entry name" value="MsrQ-like"/>
</dbReference>
<feature type="transmembrane region" description="Helical" evidence="8">
    <location>
        <begin position="46"/>
        <end position="65"/>
    </location>
</feature>
<keyword evidence="3 8" id="KW-0349">Heme</keyword>
<accession>A0ABY2D6C6</accession>
<comment type="function">
    <text evidence="8">Part of the MsrPQ system that repairs oxidized periplasmic proteins containing methionine sulfoxide residues (Met-O), using respiratory chain electrons. Thus protects these proteins from oxidative-stress damage caused by reactive species of oxygen and chlorine generated by the host defense mechanisms. MsrPQ is essential for the maintenance of envelope integrity under bleach stress, rescuing a wide series of structurally unrelated periplasmic proteins from methionine oxidation. MsrQ provides electrons for reduction to the reductase catalytic subunit MsrP, using the quinone pool of the respiratory chain.</text>
</comment>
<keyword evidence="2 8" id="KW-0813">Transport</keyword>
<evidence type="ECO:0000256" key="2">
    <source>
        <dbReference type="ARBA" id="ARBA00022448"/>
    </source>
</evidence>
<gene>
    <name evidence="8 10" type="primary">msrQ</name>
    <name evidence="10" type="ORF">E0702_09525</name>
</gene>
<reference evidence="10 11" key="1">
    <citation type="submission" date="2019-03" db="EMBL/GenBank/DDBJ databases">
        <title>Halomonas marinisediminis sp. nov., a moderately halophilic bacterium isolated from the Bohai Gulf.</title>
        <authorList>
            <person name="Ji X."/>
        </authorList>
    </citation>
    <scope>NUCLEOTIDE SEQUENCE [LARGE SCALE GENOMIC DNA]</scope>
    <source>
        <strain evidence="10 11">204</strain>
    </source>
</reference>
<keyword evidence="8" id="KW-0285">Flavoprotein</keyword>
<feature type="transmembrane region" description="Helical" evidence="8">
    <location>
        <begin position="120"/>
        <end position="138"/>
    </location>
</feature>
<dbReference type="Proteomes" id="UP000294823">
    <property type="component" value="Unassembled WGS sequence"/>
</dbReference>
<comment type="subunit">
    <text evidence="8">Heterodimer of a catalytic subunit (MsrP) and a heme-binding subunit (MsrQ).</text>
</comment>
<keyword evidence="5 8" id="KW-1133">Transmembrane helix</keyword>
<keyword evidence="8" id="KW-0479">Metal-binding</keyword>
<evidence type="ECO:0000256" key="8">
    <source>
        <dbReference type="HAMAP-Rule" id="MF_01207"/>
    </source>
</evidence>
<comment type="cofactor">
    <cofactor evidence="8">
        <name>heme b</name>
        <dbReference type="ChEBI" id="CHEBI:60344"/>
    </cofactor>
    <text evidence="8">Binds 1 heme b (iron(II)-protoporphyrin IX) group per subunit.</text>
</comment>
<dbReference type="PANTHER" id="PTHR36964">
    <property type="entry name" value="PROTEIN-METHIONINE-SULFOXIDE REDUCTASE HEME-BINDING SUBUNIT MSRQ"/>
    <property type="match status" value="1"/>
</dbReference>
<evidence type="ECO:0000313" key="11">
    <source>
        <dbReference type="Proteomes" id="UP000294823"/>
    </source>
</evidence>
<dbReference type="PANTHER" id="PTHR36964:SF1">
    <property type="entry name" value="PROTEIN-METHIONINE-SULFOXIDE REDUCTASE HEME-BINDING SUBUNIT MSRQ"/>
    <property type="match status" value="1"/>
</dbReference>
<protein>
    <recommendedName>
        <fullName evidence="8">Protein-methionine-sulfoxide reductase heme-binding subunit MsrQ</fullName>
    </recommendedName>
    <alternativeName>
        <fullName evidence="8">Flavocytochrome MsrQ</fullName>
    </alternativeName>
</protein>
<feature type="transmembrane region" description="Helical" evidence="8">
    <location>
        <begin position="16"/>
        <end position="34"/>
    </location>
</feature>
<dbReference type="Pfam" id="PF01794">
    <property type="entry name" value="Ferric_reduct"/>
    <property type="match status" value="1"/>
</dbReference>